<protein>
    <submittedName>
        <fullName evidence="2">Uncharacterized protein</fullName>
    </submittedName>
</protein>
<feature type="transmembrane region" description="Helical" evidence="1">
    <location>
        <begin position="12"/>
        <end position="31"/>
    </location>
</feature>
<accession>A0A318S9N3</accession>
<evidence type="ECO:0000313" key="3">
    <source>
        <dbReference type="Proteomes" id="UP000248326"/>
    </source>
</evidence>
<organism evidence="2 3">
    <name type="scientific">Deinococcus yavapaiensis KR-236</name>
    <dbReference type="NCBI Taxonomy" id="694435"/>
    <lineage>
        <taxon>Bacteria</taxon>
        <taxon>Thermotogati</taxon>
        <taxon>Deinococcota</taxon>
        <taxon>Deinococci</taxon>
        <taxon>Deinococcales</taxon>
        <taxon>Deinococcaceae</taxon>
        <taxon>Deinococcus</taxon>
    </lineage>
</organism>
<keyword evidence="1" id="KW-0472">Membrane</keyword>
<reference evidence="2 3" key="1">
    <citation type="submission" date="2018-06" db="EMBL/GenBank/DDBJ databases">
        <title>Genomic Encyclopedia of Type Strains, Phase IV (KMG-IV): sequencing the most valuable type-strain genomes for metagenomic binning, comparative biology and taxonomic classification.</title>
        <authorList>
            <person name="Goeker M."/>
        </authorList>
    </citation>
    <scope>NUCLEOTIDE SEQUENCE [LARGE SCALE GENOMIC DNA]</scope>
    <source>
        <strain evidence="2 3">DSM 18048</strain>
    </source>
</reference>
<proteinExistence type="predicted"/>
<gene>
    <name evidence="2" type="ORF">DES52_110157</name>
</gene>
<name>A0A318S9N3_9DEIO</name>
<keyword evidence="3" id="KW-1185">Reference proteome</keyword>
<keyword evidence="1" id="KW-0812">Transmembrane</keyword>
<comment type="caution">
    <text evidence="2">The sequence shown here is derived from an EMBL/GenBank/DDBJ whole genome shotgun (WGS) entry which is preliminary data.</text>
</comment>
<evidence type="ECO:0000256" key="1">
    <source>
        <dbReference type="SAM" id="Phobius"/>
    </source>
</evidence>
<dbReference type="EMBL" id="QJSX01000010">
    <property type="protein sequence ID" value="PYE53173.1"/>
    <property type="molecule type" value="Genomic_DNA"/>
</dbReference>
<sequence>MHVPIVTSDPRVAFAPIAGSSGLLGLIYAGLTLRTGRVWRALLLHSAAEWSLALIRVGVSLA</sequence>
<dbReference type="Proteomes" id="UP000248326">
    <property type="component" value="Unassembled WGS sequence"/>
</dbReference>
<keyword evidence="1" id="KW-1133">Transmembrane helix</keyword>
<evidence type="ECO:0000313" key="2">
    <source>
        <dbReference type="EMBL" id="PYE53173.1"/>
    </source>
</evidence>
<dbReference type="AlphaFoldDB" id="A0A318S9N3"/>